<evidence type="ECO:0000313" key="2">
    <source>
        <dbReference type="EMBL" id="EGW14177.1"/>
    </source>
</evidence>
<name>G3ILR4_CRIGR</name>
<accession>G3ILR4</accession>
<evidence type="ECO:0000313" key="3">
    <source>
        <dbReference type="Proteomes" id="UP000001075"/>
    </source>
</evidence>
<dbReference type="Proteomes" id="UP000001075">
    <property type="component" value="Unassembled WGS sequence"/>
</dbReference>
<sequence>MGTSTPKRVGKETRYWKMGTSTLETGGKEARSWKMCTSTLKKLVKRKQGLSYVSVIFMIAMTASPSSRKKFGMNDAQIPKNTLYWYGFSFVALYWYRCSFIDT</sequence>
<feature type="transmembrane region" description="Helical" evidence="1">
    <location>
        <begin position="83"/>
        <end position="100"/>
    </location>
</feature>
<protein>
    <submittedName>
        <fullName evidence="2">Uncharacterized protein</fullName>
    </submittedName>
</protein>
<keyword evidence="1" id="KW-1133">Transmembrane helix</keyword>
<keyword evidence="1" id="KW-0812">Transmembrane</keyword>
<dbReference type="AlphaFoldDB" id="G3ILR4"/>
<dbReference type="InParanoid" id="G3ILR4"/>
<reference evidence="3" key="1">
    <citation type="journal article" date="2011" name="Nat. Biotechnol.">
        <title>The genomic sequence of the Chinese hamster ovary (CHO)-K1 cell line.</title>
        <authorList>
            <person name="Xu X."/>
            <person name="Nagarajan H."/>
            <person name="Lewis N.E."/>
            <person name="Pan S."/>
            <person name="Cai Z."/>
            <person name="Liu X."/>
            <person name="Chen W."/>
            <person name="Xie M."/>
            <person name="Wang W."/>
            <person name="Hammond S."/>
            <person name="Andersen M.R."/>
            <person name="Neff N."/>
            <person name="Passarelli B."/>
            <person name="Koh W."/>
            <person name="Fan H.C."/>
            <person name="Wang J."/>
            <person name="Gui Y."/>
            <person name="Lee K.H."/>
            <person name="Betenbaugh M.J."/>
            <person name="Quake S.R."/>
            <person name="Famili I."/>
            <person name="Palsson B.O."/>
            <person name="Wang J."/>
        </authorList>
    </citation>
    <scope>NUCLEOTIDE SEQUENCE [LARGE SCALE GENOMIC DNA]</scope>
    <source>
        <strain evidence="3">CHO K1 cell line</strain>
    </source>
</reference>
<proteinExistence type="predicted"/>
<organism evidence="2 3">
    <name type="scientific">Cricetulus griseus</name>
    <name type="common">Chinese hamster</name>
    <name type="synonym">Cricetulus barabensis griseus</name>
    <dbReference type="NCBI Taxonomy" id="10029"/>
    <lineage>
        <taxon>Eukaryota</taxon>
        <taxon>Metazoa</taxon>
        <taxon>Chordata</taxon>
        <taxon>Craniata</taxon>
        <taxon>Vertebrata</taxon>
        <taxon>Euteleostomi</taxon>
        <taxon>Mammalia</taxon>
        <taxon>Eutheria</taxon>
        <taxon>Euarchontoglires</taxon>
        <taxon>Glires</taxon>
        <taxon>Rodentia</taxon>
        <taxon>Myomorpha</taxon>
        <taxon>Muroidea</taxon>
        <taxon>Cricetidae</taxon>
        <taxon>Cricetinae</taxon>
        <taxon>Cricetulus</taxon>
    </lineage>
</organism>
<evidence type="ECO:0000256" key="1">
    <source>
        <dbReference type="SAM" id="Phobius"/>
    </source>
</evidence>
<feature type="transmembrane region" description="Helical" evidence="1">
    <location>
        <begin position="49"/>
        <end position="67"/>
    </location>
</feature>
<gene>
    <name evidence="2" type="ORF">I79_024835</name>
</gene>
<keyword evidence="1" id="KW-0472">Membrane</keyword>
<dbReference type="EMBL" id="JH004214">
    <property type="protein sequence ID" value="EGW14177.1"/>
    <property type="molecule type" value="Genomic_DNA"/>
</dbReference>